<name>A0A8S3U2M4_MYTED</name>
<dbReference type="EMBL" id="CAJPWZ010002530">
    <property type="protein sequence ID" value="CAG2239648.1"/>
    <property type="molecule type" value="Genomic_DNA"/>
</dbReference>
<evidence type="ECO:0000313" key="2">
    <source>
        <dbReference type="EMBL" id="CAG2239648.1"/>
    </source>
</evidence>
<proteinExistence type="predicted"/>
<dbReference type="OrthoDB" id="5959495at2759"/>
<organism evidence="2 3">
    <name type="scientific">Mytilus edulis</name>
    <name type="common">Blue mussel</name>
    <dbReference type="NCBI Taxonomy" id="6550"/>
    <lineage>
        <taxon>Eukaryota</taxon>
        <taxon>Metazoa</taxon>
        <taxon>Spiralia</taxon>
        <taxon>Lophotrochozoa</taxon>
        <taxon>Mollusca</taxon>
        <taxon>Bivalvia</taxon>
        <taxon>Autobranchia</taxon>
        <taxon>Pteriomorphia</taxon>
        <taxon>Mytilida</taxon>
        <taxon>Mytiloidea</taxon>
        <taxon>Mytilidae</taxon>
        <taxon>Mytilinae</taxon>
        <taxon>Mytilus</taxon>
    </lineage>
</organism>
<gene>
    <name evidence="2" type="ORF">MEDL_51979</name>
</gene>
<dbReference type="AlphaFoldDB" id="A0A8S3U2M4"/>
<protein>
    <recommendedName>
        <fullName evidence="1">C2H2-type domain-containing protein</fullName>
    </recommendedName>
</protein>
<dbReference type="PANTHER" id="PTHR33845">
    <property type="entry name" value="C2H2-TYPE DOMAIN-CONTAINING PROTEIN"/>
    <property type="match status" value="1"/>
</dbReference>
<reference evidence="2" key="1">
    <citation type="submission" date="2021-03" db="EMBL/GenBank/DDBJ databases">
        <authorList>
            <person name="Bekaert M."/>
        </authorList>
    </citation>
    <scope>NUCLEOTIDE SEQUENCE</scope>
</reference>
<dbReference type="InterPro" id="IPR013087">
    <property type="entry name" value="Znf_C2H2_type"/>
</dbReference>
<feature type="domain" description="C2H2-type" evidence="1">
    <location>
        <begin position="176"/>
        <end position="200"/>
    </location>
</feature>
<dbReference type="PROSITE" id="PS00028">
    <property type="entry name" value="ZINC_FINGER_C2H2_1"/>
    <property type="match status" value="1"/>
</dbReference>
<evidence type="ECO:0000259" key="1">
    <source>
        <dbReference type="PROSITE" id="PS00028"/>
    </source>
</evidence>
<accession>A0A8S3U2M4</accession>
<dbReference type="Proteomes" id="UP000683360">
    <property type="component" value="Unassembled WGS sequence"/>
</dbReference>
<comment type="caution">
    <text evidence="2">The sequence shown here is derived from an EMBL/GenBank/DDBJ whole genome shotgun (WGS) entry which is preliminary data.</text>
</comment>
<keyword evidence="3" id="KW-1185">Reference proteome</keyword>
<sequence length="363" mass="40773">MKTEKKQMDVQTTKLAREITAGEAQSGKSYCDAKIAHLRQKIRMYVSNGNNVTTAEEMKQAIDEGLGVAGCQVAVVDVNADQSELQKVKHKWSGINSITNLEVHEHSITQYKAYNIGNGKLVDNVNSLCSTDLSQALPNLTIIQPFTTPKAHTGNISKPKENSVQSSELASRIFVCTETGCICSFKSFSDFQRHRDFEKHVYKLEKMSTYDHIRIKWAEQCNQENIALSLSRTSVAGSSTNSPIHQGWALKKDKKMVRFSNAVKNYLENIFVEGDRTGKKANPNVVAKKMKTAMNEDGERLFALEQCLQPSQIMSYFSRLALLTRTGKKVDRTVRIADAYVDDDNLVDILNDIEMDHVREQIS</sequence>
<dbReference type="PANTHER" id="PTHR33845:SF1">
    <property type="entry name" value="C2H2-TYPE DOMAIN-CONTAINING PROTEIN"/>
    <property type="match status" value="1"/>
</dbReference>
<evidence type="ECO:0000313" key="3">
    <source>
        <dbReference type="Proteomes" id="UP000683360"/>
    </source>
</evidence>